<evidence type="ECO:0000256" key="1">
    <source>
        <dbReference type="SAM" id="MobiDB-lite"/>
    </source>
</evidence>
<feature type="region of interest" description="Disordered" evidence="1">
    <location>
        <begin position="225"/>
        <end position="287"/>
    </location>
</feature>
<organism evidence="2 3">
    <name type="scientific">Leptidea sinapis</name>
    <dbReference type="NCBI Taxonomy" id="189913"/>
    <lineage>
        <taxon>Eukaryota</taxon>
        <taxon>Metazoa</taxon>
        <taxon>Ecdysozoa</taxon>
        <taxon>Arthropoda</taxon>
        <taxon>Hexapoda</taxon>
        <taxon>Insecta</taxon>
        <taxon>Pterygota</taxon>
        <taxon>Neoptera</taxon>
        <taxon>Endopterygota</taxon>
        <taxon>Lepidoptera</taxon>
        <taxon>Glossata</taxon>
        <taxon>Ditrysia</taxon>
        <taxon>Papilionoidea</taxon>
        <taxon>Pieridae</taxon>
        <taxon>Dismorphiinae</taxon>
        <taxon>Leptidea</taxon>
    </lineage>
</organism>
<dbReference type="Proteomes" id="UP000324832">
    <property type="component" value="Unassembled WGS sequence"/>
</dbReference>
<accession>A0A5E4PPD7</accession>
<name>A0A5E4PPD7_9NEOP</name>
<dbReference type="AlphaFoldDB" id="A0A5E4PPD7"/>
<feature type="compositionally biased region" description="Polar residues" evidence="1">
    <location>
        <begin position="253"/>
        <end position="263"/>
    </location>
</feature>
<evidence type="ECO:0000313" key="2">
    <source>
        <dbReference type="EMBL" id="VVC86796.1"/>
    </source>
</evidence>
<proteinExistence type="predicted"/>
<dbReference type="EMBL" id="FZQP02000022">
    <property type="protein sequence ID" value="VVC86796.1"/>
    <property type="molecule type" value="Genomic_DNA"/>
</dbReference>
<sequence length="287" mass="33329">MNCNDKILDLVLSTNQARLINNNIIISSLINVNWRENLCTAKCVNEMYIFYQETNKVINDNVPIHTVNNSNNFPAWFDRKTVKPLKEKKKVRKKWRKFRNPRDKYEYDLLRKRCNKIIRNNYSEYLKLTENNICNNVKSFWKYVNDKKATKTWIAQISSEMIPKARMTPTSKLMIRINYLLRQEVTELQDRLDKVVSVLATLGNNVTEQPQCVPSAATVVHSANLKKNRKRRESYHSKACSKVQHLPPKPSHCPSTNKANAKVSQPAVHDSNVPAASCNDPDDDQWI</sequence>
<evidence type="ECO:0000313" key="3">
    <source>
        <dbReference type="Proteomes" id="UP000324832"/>
    </source>
</evidence>
<protein>
    <submittedName>
        <fullName evidence="2">Uncharacterized protein</fullName>
    </submittedName>
</protein>
<keyword evidence="3" id="KW-1185">Reference proteome</keyword>
<gene>
    <name evidence="2" type="ORF">LSINAPIS_LOCUS547</name>
</gene>
<reference evidence="2 3" key="1">
    <citation type="submission" date="2017-07" db="EMBL/GenBank/DDBJ databases">
        <authorList>
            <person name="Talla V."/>
            <person name="Backstrom N."/>
        </authorList>
    </citation>
    <scope>NUCLEOTIDE SEQUENCE [LARGE SCALE GENOMIC DNA]</scope>
</reference>